<evidence type="ECO:0000256" key="1">
    <source>
        <dbReference type="SAM" id="Phobius"/>
    </source>
</evidence>
<proteinExistence type="predicted"/>
<organism evidence="2">
    <name type="scientific">uncultured Rubrobacteraceae bacterium</name>
    <dbReference type="NCBI Taxonomy" id="349277"/>
    <lineage>
        <taxon>Bacteria</taxon>
        <taxon>Bacillati</taxon>
        <taxon>Actinomycetota</taxon>
        <taxon>Rubrobacteria</taxon>
        <taxon>Rubrobacterales</taxon>
        <taxon>Rubrobacteraceae</taxon>
        <taxon>environmental samples</taxon>
    </lineage>
</organism>
<dbReference type="EMBL" id="CADCUV010000005">
    <property type="protein sequence ID" value="CAA9382887.1"/>
    <property type="molecule type" value="Genomic_DNA"/>
</dbReference>
<sequence length="220" mass="24163">MAETNPVKRQKPTEEGISASSRLERGIIVAVIALASIGLGYLFFTQLWWKLPPDFGCRAEFSRGGVCFFLGHAVEEADASNKLLKAEIIGSNPGPELYVPIGLATQANAAFIENVVQPNIRWFGYVIWGTEAWIFLSLCGGFLSRLGALAAIGMSMQLMIGLAHTPNEWEWGYILMVLLSVAMFGLAPGRYFGLDRLLRPRLKAMGERGGRVGRLLLLFT</sequence>
<accession>A0A6J4NEF3</accession>
<protein>
    <submittedName>
        <fullName evidence="2">Uncharacterized protein</fullName>
    </submittedName>
</protein>
<keyword evidence="1" id="KW-1133">Transmembrane helix</keyword>
<gene>
    <name evidence="2" type="ORF">AVDCRST_MAG22-18</name>
</gene>
<keyword evidence="1" id="KW-0812">Transmembrane</keyword>
<feature type="transmembrane region" description="Helical" evidence="1">
    <location>
        <begin position="171"/>
        <end position="193"/>
    </location>
</feature>
<feature type="transmembrane region" description="Helical" evidence="1">
    <location>
        <begin position="146"/>
        <end position="165"/>
    </location>
</feature>
<name>A0A6J4NEF3_9ACTN</name>
<evidence type="ECO:0000313" key="2">
    <source>
        <dbReference type="EMBL" id="CAA9382887.1"/>
    </source>
</evidence>
<dbReference type="AlphaFoldDB" id="A0A6J4NEF3"/>
<reference evidence="2" key="1">
    <citation type="submission" date="2020-02" db="EMBL/GenBank/DDBJ databases">
        <authorList>
            <person name="Meier V. D."/>
        </authorList>
    </citation>
    <scope>NUCLEOTIDE SEQUENCE</scope>
    <source>
        <strain evidence="2">AVDCRST_MAG22</strain>
    </source>
</reference>
<feature type="transmembrane region" description="Helical" evidence="1">
    <location>
        <begin position="27"/>
        <end position="49"/>
    </location>
</feature>
<keyword evidence="1" id="KW-0472">Membrane</keyword>
<feature type="transmembrane region" description="Helical" evidence="1">
    <location>
        <begin position="122"/>
        <end position="139"/>
    </location>
</feature>